<proteinExistence type="predicted"/>
<gene>
    <name evidence="3" type="ORF">O3G_MSEX007975</name>
</gene>
<feature type="region of interest" description="Disordered" evidence="1">
    <location>
        <begin position="456"/>
        <end position="480"/>
    </location>
</feature>
<organism evidence="3 4">
    <name type="scientific">Manduca sexta</name>
    <name type="common">Tobacco hawkmoth</name>
    <name type="synonym">Tobacco hornworm</name>
    <dbReference type="NCBI Taxonomy" id="7130"/>
    <lineage>
        <taxon>Eukaryota</taxon>
        <taxon>Metazoa</taxon>
        <taxon>Ecdysozoa</taxon>
        <taxon>Arthropoda</taxon>
        <taxon>Hexapoda</taxon>
        <taxon>Insecta</taxon>
        <taxon>Pterygota</taxon>
        <taxon>Neoptera</taxon>
        <taxon>Endopterygota</taxon>
        <taxon>Lepidoptera</taxon>
        <taxon>Glossata</taxon>
        <taxon>Ditrysia</taxon>
        <taxon>Bombycoidea</taxon>
        <taxon>Sphingidae</taxon>
        <taxon>Sphinginae</taxon>
        <taxon>Sphingini</taxon>
        <taxon>Manduca</taxon>
    </lineage>
</organism>
<protein>
    <recommendedName>
        <fullName evidence="2">Reverse transcriptase domain-containing protein</fullName>
    </recommendedName>
</protein>
<evidence type="ECO:0000313" key="4">
    <source>
        <dbReference type="Proteomes" id="UP000791440"/>
    </source>
</evidence>
<reference evidence="3" key="2">
    <citation type="submission" date="2020-12" db="EMBL/GenBank/DDBJ databases">
        <authorList>
            <person name="Kanost M."/>
        </authorList>
    </citation>
    <scope>NUCLEOTIDE SEQUENCE</scope>
</reference>
<keyword evidence="4" id="KW-1185">Reference proteome</keyword>
<reference evidence="3" key="1">
    <citation type="journal article" date="2016" name="Insect Biochem. Mol. Biol.">
        <title>Multifaceted biological insights from a draft genome sequence of the tobacco hornworm moth, Manduca sexta.</title>
        <authorList>
            <person name="Kanost M.R."/>
            <person name="Arrese E.L."/>
            <person name="Cao X."/>
            <person name="Chen Y.R."/>
            <person name="Chellapilla S."/>
            <person name="Goldsmith M.R."/>
            <person name="Grosse-Wilde E."/>
            <person name="Heckel D.G."/>
            <person name="Herndon N."/>
            <person name="Jiang H."/>
            <person name="Papanicolaou A."/>
            <person name="Qu J."/>
            <person name="Soulages J.L."/>
            <person name="Vogel H."/>
            <person name="Walters J."/>
            <person name="Waterhouse R.M."/>
            <person name="Ahn S.J."/>
            <person name="Almeida F.C."/>
            <person name="An C."/>
            <person name="Aqrawi P."/>
            <person name="Bretschneider A."/>
            <person name="Bryant W.B."/>
            <person name="Bucks S."/>
            <person name="Chao H."/>
            <person name="Chevignon G."/>
            <person name="Christen J.M."/>
            <person name="Clarke D.F."/>
            <person name="Dittmer N.T."/>
            <person name="Ferguson L.C.F."/>
            <person name="Garavelou S."/>
            <person name="Gordon K.H.J."/>
            <person name="Gunaratna R.T."/>
            <person name="Han Y."/>
            <person name="Hauser F."/>
            <person name="He Y."/>
            <person name="Heidel-Fischer H."/>
            <person name="Hirsh A."/>
            <person name="Hu Y."/>
            <person name="Jiang H."/>
            <person name="Kalra D."/>
            <person name="Klinner C."/>
            <person name="Konig C."/>
            <person name="Kovar C."/>
            <person name="Kroll A.R."/>
            <person name="Kuwar S.S."/>
            <person name="Lee S.L."/>
            <person name="Lehman R."/>
            <person name="Li K."/>
            <person name="Li Z."/>
            <person name="Liang H."/>
            <person name="Lovelace S."/>
            <person name="Lu Z."/>
            <person name="Mansfield J.H."/>
            <person name="McCulloch K.J."/>
            <person name="Mathew T."/>
            <person name="Morton B."/>
            <person name="Muzny D.M."/>
            <person name="Neunemann D."/>
            <person name="Ongeri F."/>
            <person name="Pauchet Y."/>
            <person name="Pu L.L."/>
            <person name="Pyrousis I."/>
            <person name="Rao X.J."/>
            <person name="Redding A."/>
            <person name="Roesel C."/>
            <person name="Sanchez-Gracia A."/>
            <person name="Schaack S."/>
            <person name="Shukla A."/>
            <person name="Tetreau G."/>
            <person name="Wang Y."/>
            <person name="Xiong G.H."/>
            <person name="Traut W."/>
            <person name="Walsh T.K."/>
            <person name="Worley K.C."/>
            <person name="Wu D."/>
            <person name="Wu W."/>
            <person name="Wu Y.Q."/>
            <person name="Zhang X."/>
            <person name="Zou Z."/>
            <person name="Zucker H."/>
            <person name="Briscoe A.D."/>
            <person name="Burmester T."/>
            <person name="Clem R.J."/>
            <person name="Feyereisen R."/>
            <person name="Grimmelikhuijzen C.J.P."/>
            <person name="Hamodrakas S.J."/>
            <person name="Hansson B.S."/>
            <person name="Huguet E."/>
            <person name="Jermiin L.S."/>
            <person name="Lan Q."/>
            <person name="Lehman H.K."/>
            <person name="Lorenzen M."/>
            <person name="Merzendorfer H."/>
            <person name="Michalopoulos I."/>
            <person name="Morton D.B."/>
            <person name="Muthukrishnan S."/>
            <person name="Oakeshott J.G."/>
            <person name="Palmer W."/>
            <person name="Park Y."/>
            <person name="Passarelli A.L."/>
            <person name="Rozas J."/>
            <person name="Schwartz L.M."/>
            <person name="Smith W."/>
            <person name="Southgate A."/>
            <person name="Vilcinskas A."/>
            <person name="Vogt R."/>
            <person name="Wang P."/>
            <person name="Werren J."/>
            <person name="Yu X.Q."/>
            <person name="Zhou J.J."/>
            <person name="Brown S.J."/>
            <person name="Scherer S.E."/>
            <person name="Richards S."/>
            <person name="Blissard G.W."/>
        </authorList>
    </citation>
    <scope>NUCLEOTIDE SEQUENCE</scope>
</reference>
<dbReference type="PANTHER" id="PTHR36688">
    <property type="entry name" value="ENDO/EXONUCLEASE/PHOSPHATASE DOMAIN-CONTAINING PROTEIN"/>
    <property type="match status" value="1"/>
</dbReference>
<accession>A0A921Z981</accession>
<sequence>MLPGHLVKILADIFNAAFQNCYFPEAWKEAVVIGIHKPGKPASEPASYRPISLLSTIGKLYERIVLDRLKIVAHSHNLLPPEQFRNRHSCVHQILRITEHVYSKFKLGFNTGALFFDVEKAFDKVWHNGLLYKLYTLNVPTQLVHIIREFLSNRGFKYRVEGTLSTRHTISAGVPQGSALSPFLFSLYTSDIPRFKDAHLALFADDTANCASRRDPEHVVRSLQAAADQLGEWFRKWRITVNPTKSQANLLYRKLQVEAPNASLSFSGQIIPCTNKFKYLGVILDRRLTFILHVNAVRARAAFVMGQLHWLLNKNSKMSIRNKIQIFTTCVRPIMTYASPAFAHIPPARLKRLQVLQNKFLRRAIGAPWYVRNRNLHVDTDMPTIRHFMHMASRRYFDKAVNHPNPLIRLNSKYTPFDRAKWRRPRSVLSDPEDDITLAIRLKHEQLKKLKHCTRPQLRPRRRGPRRIPRPFDPSDNSGPCADVIMLDS</sequence>
<dbReference type="EMBL" id="JH668436">
    <property type="protein sequence ID" value="KAG6453131.1"/>
    <property type="molecule type" value="Genomic_DNA"/>
</dbReference>
<feature type="compositionally biased region" description="Basic residues" evidence="1">
    <location>
        <begin position="456"/>
        <end position="469"/>
    </location>
</feature>
<dbReference type="InterPro" id="IPR000477">
    <property type="entry name" value="RT_dom"/>
</dbReference>
<evidence type="ECO:0000256" key="1">
    <source>
        <dbReference type="SAM" id="MobiDB-lite"/>
    </source>
</evidence>
<dbReference type="Proteomes" id="UP000791440">
    <property type="component" value="Unassembled WGS sequence"/>
</dbReference>
<dbReference type="CDD" id="cd01650">
    <property type="entry name" value="RT_nLTR_like"/>
    <property type="match status" value="1"/>
</dbReference>
<dbReference type="PROSITE" id="PS50878">
    <property type="entry name" value="RT_POL"/>
    <property type="match status" value="1"/>
</dbReference>
<dbReference type="PANTHER" id="PTHR36688:SF1">
    <property type="entry name" value="ENDONUCLEASE_EXONUCLEASE_PHOSPHATASE DOMAIN-CONTAINING PROTEIN"/>
    <property type="match status" value="1"/>
</dbReference>
<comment type="caution">
    <text evidence="3">The sequence shown here is derived from an EMBL/GenBank/DDBJ whole genome shotgun (WGS) entry which is preliminary data.</text>
</comment>
<feature type="domain" description="Reverse transcriptase" evidence="2">
    <location>
        <begin position="16"/>
        <end position="284"/>
    </location>
</feature>
<dbReference type="AlphaFoldDB" id="A0A921Z981"/>
<dbReference type="Pfam" id="PF00078">
    <property type="entry name" value="RVT_1"/>
    <property type="match status" value="1"/>
</dbReference>
<name>A0A921Z981_MANSE</name>
<evidence type="ECO:0000313" key="3">
    <source>
        <dbReference type="EMBL" id="KAG6453131.1"/>
    </source>
</evidence>
<evidence type="ECO:0000259" key="2">
    <source>
        <dbReference type="PROSITE" id="PS50878"/>
    </source>
</evidence>
<dbReference type="InterPro" id="IPR052560">
    <property type="entry name" value="RdDP_mobile_element"/>
</dbReference>